<keyword evidence="2" id="KW-1185">Reference proteome</keyword>
<evidence type="ECO:0000313" key="1">
    <source>
        <dbReference type="EMBL" id="AET67333.1"/>
    </source>
</evidence>
<reference evidence="1 2" key="2">
    <citation type="journal article" date="2012" name="J. Bacteriol.">
        <title>Complete genome sequences of Desulfosporosinus orientis DSM765T, Desulfosporosinus youngiae DSM17734T, Desulfosporosinus meridiei DSM13257T, and Desulfosporosinus acidiphilus DSM22704T.</title>
        <authorList>
            <person name="Pester M."/>
            <person name="Brambilla E."/>
            <person name="Alazard D."/>
            <person name="Rattei T."/>
            <person name="Weinmaier T."/>
            <person name="Han J."/>
            <person name="Lucas S."/>
            <person name="Lapidus A."/>
            <person name="Cheng J.F."/>
            <person name="Goodwin L."/>
            <person name="Pitluck S."/>
            <person name="Peters L."/>
            <person name="Ovchinnikova G."/>
            <person name="Teshima H."/>
            <person name="Detter J.C."/>
            <person name="Han C.S."/>
            <person name="Tapia R."/>
            <person name="Land M.L."/>
            <person name="Hauser L."/>
            <person name="Kyrpides N.C."/>
            <person name="Ivanova N.N."/>
            <person name="Pagani I."/>
            <person name="Huntmann M."/>
            <person name="Wei C.L."/>
            <person name="Davenport K.W."/>
            <person name="Daligault H."/>
            <person name="Chain P.S."/>
            <person name="Chen A."/>
            <person name="Mavromatis K."/>
            <person name="Markowitz V."/>
            <person name="Szeto E."/>
            <person name="Mikhailova N."/>
            <person name="Pati A."/>
            <person name="Wagner M."/>
            <person name="Woyke T."/>
            <person name="Ollivier B."/>
            <person name="Klenk H.P."/>
            <person name="Spring S."/>
            <person name="Loy A."/>
        </authorList>
    </citation>
    <scope>NUCLEOTIDE SEQUENCE [LARGE SCALE GENOMIC DNA]</scope>
    <source>
        <strain evidence="2">ATCC 19365 / DSM 765 / NCIMB 8382 / VKM B-1628</strain>
    </source>
</reference>
<gene>
    <name evidence="1" type="ordered locus">Desor_1693</name>
</gene>
<sequence>MKTERAETSATQNEMASIEFWSKVLVGDVEQSTAGCSPSVFGPCCSNGCQYCRPNCHEKFDSSNYF</sequence>
<protein>
    <submittedName>
        <fullName evidence="1">Uncharacterized protein</fullName>
    </submittedName>
</protein>
<reference evidence="2" key="1">
    <citation type="submission" date="2011-11" db="EMBL/GenBank/DDBJ databases">
        <title>Complete sequence of Desulfosporosinus orientis DSM 765.</title>
        <authorList>
            <person name="Lucas S."/>
            <person name="Han J."/>
            <person name="Lapidus A."/>
            <person name="Cheng J.-F."/>
            <person name="Goodwin L."/>
            <person name="Pitluck S."/>
            <person name="Peters L."/>
            <person name="Ovchinnikova G."/>
            <person name="Teshima H."/>
            <person name="Detter J.C."/>
            <person name="Han C."/>
            <person name="Tapia R."/>
            <person name="Land M."/>
            <person name="Hauser L."/>
            <person name="Kyrpides N."/>
            <person name="Ivanova N."/>
            <person name="Pagani I."/>
            <person name="Pester M."/>
            <person name="Spring S."/>
            <person name="Ollivier B."/>
            <person name="Rattei T."/>
            <person name="Klenk H.-P."/>
            <person name="Wagner M."/>
            <person name="Loy A."/>
            <person name="Woyke T."/>
        </authorList>
    </citation>
    <scope>NUCLEOTIDE SEQUENCE [LARGE SCALE GENOMIC DNA]</scope>
    <source>
        <strain evidence="2">ATCC 19365 / DSM 765 / NCIMB 8382 / VKM B-1628</strain>
    </source>
</reference>
<dbReference type="EMBL" id="CP003108">
    <property type="protein sequence ID" value="AET67333.1"/>
    <property type="molecule type" value="Genomic_DNA"/>
</dbReference>
<dbReference type="Proteomes" id="UP000006346">
    <property type="component" value="Chromosome"/>
</dbReference>
<dbReference type="KEGG" id="dor:Desor_1693"/>
<organism evidence="1 2">
    <name type="scientific">Desulfosporosinus orientis (strain ATCC 19365 / DSM 765 / NCIMB 8382 / VKM B-1628 / Singapore I)</name>
    <name type="common">Desulfotomaculum orientis</name>
    <dbReference type="NCBI Taxonomy" id="768706"/>
    <lineage>
        <taxon>Bacteria</taxon>
        <taxon>Bacillati</taxon>
        <taxon>Bacillota</taxon>
        <taxon>Clostridia</taxon>
        <taxon>Eubacteriales</taxon>
        <taxon>Desulfitobacteriaceae</taxon>
        <taxon>Desulfosporosinus</taxon>
    </lineage>
</organism>
<dbReference type="RefSeq" id="WP_014184152.1">
    <property type="nucleotide sequence ID" value="NC_016584.1"/>
</dbReference>
<dbReference type="AlphaFoldDB" id="G7W5V7"/>
<accession>G7W5V7</accession>
<evidence type="ECO:0000313" key="2">
    <source>
        <dbReference type="Proteomes" id="UP000006346"/>
    </source>
</evidence>
<name>G7W5V7_DESOD</name>
<dbReference type="STRING" id="768706.Desor_1693"/>
<proteinExistence type="predicted"/>
<dbReference type="HOGENOM" id="CLU_2824102_0_0_9"/>
<dbReference type="OrthoDB" id="1798996at2"/>